<feature type="transmembrane region" description="Helical" evidence="1">
    <location>
        <begin position="20"/>
        <end position="40"/>
    </location>
</feature>
<gene>
    <name evidence="2" type="ORF">A3A52_05020</name>
</gene>
<protein>
    <recommendedName>
        <fullName evidence="4">DUF2933 domain-containing protein</fullName>
    </recommendedName>
</protein>
<keyword evidence="1" id="KW-1133">Transmembrane helix</keyword>
<sequence length="80" mass="8707">MNTHSHESVSKPQGGLVVSAKTFGVCLSLIAIALIALFVFKVPVNTLLLGGVLLACPLLHFWMMRDGEHGRTMKDGEHKH</sequence>
<dbReference type="AlphaFoldDB" id="A0A1F8BIX7"/>
<dbReference type="EMBL" id="MGHE01000015">
    <property type="protein sequence ID" value="OGM64014.1"/>
    <property type="molecule type" value="Genomic_DNA"/>
</dbReference>
<evidence type="ECO:0000313" key="2">
    <source>
        <dbReference type="EMBL" id="OGM64014.1"/>
    </source>
</evidence>
<evidence type="ECO:0000256" key="1">
    <source>
        <dbReference type="SAM" id="Phobius"/>
    </source>
</evidence>
<accession>A0A1F8BIX7</accession>
<evidence type="ECO:0008006" key="4">
    <source>
        <dbReference type="Google" id="ProtNLM"/>
    </source>
</evidence>
<organism evidence="2 3">
    <name type="scientific">Candidatus Woesebacteria bacterium RIFCSPLOWO2_01_FULL_39_14</name>
    <dbReference type="NCBI Taxonomy" id="1802518"/>
    <lineage>
        <taxon>Bacteria</taxon>
        <taxon>Candidatus Woeseibacteriota</taxon>
    </lineage>
</organism>
<reference evidence="2 3" key="1">
    <citation type="journal article" date="2016" name="Nat. Commun.">
        <title>Thousands of microbial genomes shed light on interconnected biogeochemical processes in an aquifer system.</title>
        <authorList>
            <person name="Anantharaman K."/>
            <person name="Brown C.T."/>
            <person name="Hug L.A."/>
            <person name="Sharon I."/>
            <person name="Castelle C.J."/>
            <person name="Probst A.J."/>
            <person name="Thomas B.C."/>
            <person name="Singh A."/>
            <person name="Wilkins M.J."/>
            <person name="Karaoz U."/>
            <person name="Brodie E.L."/>
            <person name="Williams K.H."/>
            <person name="Hubbard S.S."/>
            <person name="Banfield J.F."/>
        </authorList>
    </citation>
    <scope>NUCLEOTIDE SEQUENCE [LARGE SCALE GENOMIC DNA]</scope>
</reference>
<comment type="caution">
    <text evidence="2">The sequence shown here is derived from an EMBL/GenBank/DDBJ whole genome shotgun (WGS) entry which is preliminary data.</text>
</comment>
<keyword evidence="1" id="KW-0812">Transmembrane</keyword>
<dbReference type="Proteomes" id="UP000177060">
    <property type="component" value="Unassembled WGS sequence"/>
</dbReference>
<name>A0A1F8BIX7_9BACT</name>
<proteinExistence type="predicted"/>
<evidence type="ECO:0000313" key="3">
    <source>
        <dbReference type="Proteomes" id="UP000177060"/>
    </source>
</evidence>
<keyword evidence="1" id="KW-0472">Membrane</keyword>
<feature type="transmembrane region" description="Helical" evidence="1">
    <location>
        <begin position="46"/>
        <end position="64"/>
    </location>
</feature>